<evidence type="ECO:0000313" key="2">
    <source>
        <dbReference type="Proteomes" id="UP000252355"/>
    </source>
</evidence>
<protein>
    <submittedName>
        <fullName evidence="1">Uncharacterized protein</fullName>
    </submittedName>
</protein>
<dbReference type="AlphaFoldDB" id="A0A367ZT91"/>
<evidence type="ECO:0000313" key="1">
    <source>
        <dbReference type="EMBL" id="RCK81363.1"/>
    </source>
</evidence>
<comment type="caution">
    <text evidence="1">The sequence shown here is derived from an EMBL/GenBank/DDBJ whole genome shotgun (WGS) entry which is preliminary data.</text>
</comment>
<dbReference type="Proteomes" id="UP000252355">
    <property type="component" value="Unassembled WGS sequence"/>
</dbReference>
<reference evidence="1 2" key="1">
    <citation type="submission" date="2018-05" db="EMBL/GenBank/DDBJ databases">
        <title>A metagenomic window into the 2 km-deep terrestrial subsurface aquifer revealed taxonomically and functionally diverse microbial community comprising novel uncultured bacterial lineages.</title>
        <authorList>
            <person name="Kadnikov V.V."/>
            <person name="Mardanov A.V."/>
            <person name="Beletsky A.V."/>
            <person name="Banks D."/>
            <person name="Pimenov N.V."/>
            <person name="Frank Y.A."/>
            <person name="Karnachuk O.V."/>
            <person name="Ravin N.V."/>
        </authorList>
    </citation>
    <scope>NUCLEOTIDE SEQUENCE [LARGE SCALE GENOMIC DNA]</scope>
    <source>
        <strain evidence="1">BY5</strain>
    </source>
</reference>
<name>A0A367ZT91_9BACT</name>
<organism evidence="1 2">
    <name type="scientific">Candidatus Ozemobacter sibiricus</name>
    <dbReference type="NCBI Taxonomy" id="2268124"/>
    <lineage>
        <taxon>Bacteria</taxon>
        <taxon>Candidatus Ozemobacteria</taxon>
        <taxon>Candidatus Ozemobacterales</taxon>
        <taxon>Candidatus Ozemobacteraceae</taxon>
        <taxon>Candidatus Ozemobacter</taxon>
    </lineage>
</organism>
<dbReference type="EMBL" id="QOQW01000002">
    <property type="protein sequence ID" value="RCK81363.1"/>
    <property type="molecule type" value="Genomic_DNA"/>
</dbReference>
<sequence>MWSRRPAFIPCPTDLFHEIVNVVGQKAYTFILTLPSA</sequence>
<gene>
    <name evidence="1" type="ORF">OZSIB_2232</name>
</gene>
<accession>A0A367ZT91</accession>
<proteinExistence type="predicted"/>